<name>A0AAV0I2M9_9ROSI</name>
<keyword evidence="2" id="KW-1185">Reference proteome</keyword>
<dbReference type="EMBL" id="CAMGYJ010000003">
    <property type="protein sequence ID" value="CAI0391812.1"/>
    <property type="molecule type" value="Genomic_DNA"/>
</dbReference>
<proteinExistence type="predicted"/>
<sequence>MAMAAAPLTLFSAGVVILFGGKTTRRSFQRKHWRTRKRRTSGDWLKPLEFRTLNKRFGQLQGVDLNQVEPGSEQQQQQASVFSFIQEAEQGVNLRDDVPVTFPKMDAIIEGLPSYDEPYVRVPKVLHKED</sequence>
<dbReference type="AlphaFoldDB" id="A0AAV0I2M9"/>
<protein>
    <submittedName>
        <fullName evidence="1">Uncharacterized protein</fullName>
    </submittedName>
</protein>
<reference evidence="1" key="1">
    <citation type="submission" date="2022-08" db="EMBL/GenBank/DDBJ databases">
        <authorList>
            <person name="Gutierrez-Valencia J."/>
        </authorList>
    </citation>
    <scope>NUCLEOTIDE SEQUENCE</scope>
</reference>
<dbReference type="Proteomes" id="UP001154282">
    <property type="component" value="Unassembled WGS sequence"/>
</dbReference>
<comment type="caution">
    <text evidence="1">The sequence shown here is derived from an EMBL/GenBank/DDBJ whole genome shotgun (WGS) entry which is preliminary data.</text>
</comment>
<evidence type="ECO:0000313" key="1">
    <source>
        <dbReference type="EMBL" id="CAI0391812.1"/>
    </source>
</evidence>
<evidence type="ECO:0000313" key="2">
    <source>
        <dbReference type="Proteomes" id="UP001154282"/>
    </source>
</evidence>
<gene>
    <name evidence="1" type="ORF">LITE_LOCUS7278</name>
</gene>
<accession>A0AAV0I2M9</accession>
<organism evidence="1 2">
    <name type="scientific">Linum tenue</name>
    <dbReference type="NCBI Taxonomy" id="586396"/>
    <lineage>
        <taxon>Eukaryota</taxon>
        <taxon>Viridiplantae</taxon>
        <taxon>Streptophyta</taxon>
        <taxon>Embryophyta</taxon>
        <taxon>Tracheophyta</taxon>
        <taxon>Spermatophyta</taxon>
        <taxon>Magnoliopsida</taxon>
        <taxon>eudicotyledons</taxon>
        <taxon>Gunneridae</taxon>
        <taxon>Pentapetalae</taxon>
        <taxon>rosids</taxon>
        <taxon>fabids</taxon>
        <taxon>Malpighiales</taxon>
        <taxon>Linaceae</taxon>
        <taxon>Linum</taxon>
    </lineage>
</organism>